<gene>
    <name evidence="3" type="ORF">EP13_01580</name>
</gene>
<evidence type="ECO:0000256" key="2">
    <source>
        <dbReference type="SAM" id="Phobius"/>
    </source>
</evidence>
<feature type="region of interest" description="Disordered" evidence="1">
    <location>
        <begin position="59"/>
        <end position="107"/>
    </location>
</feature>
<dbReference type="Proteomes" id="UP000056090">
    <property type="component" value="Chromosome"/>
</dbReference>
<feature type="transmembrane region" description="Helical" evidence="2">
    <location>
        <begin position="36"/>
        <end position="55"/>
    </location>
</feature>
<evidence type="ECO:0008006" key="5">
    <source>
        <dbReference type="Google" id="ProtNLM"/>
    </source>
</evidence>
<proteinExistence type="predicted"/>
<dbReference type="EMBL" id="CP008849">
    <property type="protein sequence ID" value="AIF97497.1"/>
    <property type="molecule type" value="Genomic_DNA"/>
</dbReference>
<dbReference type="eggNOG" id="ENOG5032UZ7">
    <property type="taxonomic scope" value="Bacteria"/>
</dbReference>
<feature type="compositionally biased region" description="Basic and acidic residues" evidence="1">
    <location>
        <begin position="61"/>
        <end position="95"/>
    </location>
</feature>
<keyword evidence="2" id="KW-0812">Transmembrane</keyword>
<feature type="transmembrane region" description="Helical" evidence="2">
    <location>
        <begin position="12"/>
        <end position="30"/>
    </location>
</feature>
<dbReference type="InterPro" id="IPR021682">
    <property type="entry name" value="DUF2933"/>
</dbReference>
<sequence length="107" mass="12478">MNKQKAPFWRTPSGWSAIGLITAASYFLLVEHGEHVFRYLPYLILLLCPVMHIFMHGSHGKGHETHDHTEKTFKEQTEDNEQYRKGYIEGLEQARKGKHKTENNNAR</sequence>
<dbReference type="KEGG" id="aal:EP13_01580"/>
<evidence type="ECO:0000313" key="3">
    <source>
        <dbReference type="EMBL" id="AIF97497.1"/>
    </source>
</evidence>
<name>A0A075P2C0_9ALTE</name>
<keyword evidence="2" id="KW-0472">Membrane</keyword>
<protein>
    <recommendedName>
        <fullName evidence="5">DUF2933 domain-containing protein</fullName>
    </recommendedName>
</protein>
<organism evidence="3 4">
    <name type="scientific">Alteromonas australica</name>
    <dbReference type="NCBI Taxonomy" id="589873"/>
    <lineage>
        <taxon>Bacteria</taxon>
        <taxon>Pseudomonadati</taxon>
        <taxon>Pseudomonadota</taxon>
        <taxon>Gammaproteobacteria</taxon>
        <taxon>Alteromonadales</taxon>
        <taxon>Alteromonadaceae</taxon>
        <taxon>Alteromonas/Salinimonas group</taxon>
        <taxon>Alteromonas</taxon>
    </lineage>
</organism>
<dbReference type="GeneID" id="78253635"/>
<evidence type="ECO:0000256" key="1">
    <source>
        <dbReference type="SAM" id="MobiDB-lite"/>
    </source>
</evidence>
<accession>A0A075P2C0</accession>
<dbReference type="RefSeq" id="WP_044055667.1">
    <property type="nucleotide sequence ID" value="NZ_CBCSKJ010000005.1"/>
</dbReference>
<keyword evidence="2" id="KW-1133">Transmembrane helix</keyword>
<dbReference type="AlphaFoldDB" id="A0A075P2C0"/>
<evidence type="ECO:0000313" key="4">
    <source>
        <dbReference type="Proteomes" id="UP000056090"/>
    </source>
</evidence>
<keyword evidence="4" id="KW-1185">Reference proteome</keyword>
<dbReference type="Pfam" id="PF11666">
    <property type="entry name" value="DUF2933"/>
    <property type="match status" value="1"/>
</dbReference>
<reference evidence="3 4" key="1">
    <citation type="submission" date="2014-06" db="EMBL/GenBank/DDBJ databases">
        <title>Genomes of Alteromonas australica, a world apart.</title>
        <authorList>
            <person name="Gonzaga A."/>
            <person name="Lopez-Perez M."/>
            <person name="Rodriguez-Valera F."/>
        </authorList>
    </citation>
    <scope>NUCLEOTIDE SEQUENCE [LARGE SCALE GENOMIC DNA]</scope>
    <source>
        <strain evidence="3 4">H 17</strain>
    </source>
</reference>